<proteinExistence type="predicted"/>
<organism evidence="2 3">
    <name type="scientific">Exophiala dermatitidis</name>
    <name type="common">Black yeast-like fungus</name>
    <name type="synonym">Wangiella dermatitidis</name>
    <dbReference type="NCBI Taxonomy" id="5970"/>
    <lineage>
        <taxon>Eukaryota</taxon>
        <taxon>Fungi</taxon>
        <taxon>Dikarya</taxon>
        <taxon>Ascomycota</taxon>
        <taxon>Pezizomycotina</taxon>
        <taxon>Eurotiomycetes</taxon>
        <taxon>Chaetothyriomycetidae</taxon>
        <taxon>Chaetothyriales</taxon>
        <taxon>Herpotrichiellaceae</taxon>
        <taxon>Exophiala</taxon>
    </lineage>
</organism>
<comment type="caution">
    <text evidence="2">The sequence shown here is derived from an EMBL/GenBank/DDBJ whole genome shotgun (WGS) entry which is preliminary data.</text>
</comment>
<evidence type="ECO:0000256" key="1">
    <source>
        <dbReference type="SAM" id="MobiDB-lite"/>
    </source>
</evidence>
<sequence>MQPLRRIRLTMSSSPHPRGVERQPALTSTAKARSTCSLPSSLFELFASCKDIHALSNLPGPLEKQFFYTNAQHISHVPATSKSTEPTADSDGRVLDGLKLIQVF</sequence>
<gene>
    <name evidence="2" type="ORF">HRR80_001398</name>
</gene>
<dbReference type="EMBL" id="JAJGCB010000002">
    <property type="protein sequence ID" value="KAJ8994695.1"/>
    <property type="molecule type" value="Genomic_DNA"/>
</dbReference>
<dbReference type="AlphaFoldDB" id="A0AAN6IXB0"/>
<evidence type="ECO:0000313" key="2">
    <source>
        <dbReference type="EMBL" id="KAJ8994695.1"/>
    </source>
</evidence>
<reference evidence="2" key="1">
    <citation type="submission" date="2023-01" db="EMBL/GenBank/DDBJ databases">
        <title>Exophiala dermititidis isolated from Cystic Fibrosis Patient.</title>
        <authorList>
            <person name="Kurbessoian T."/>
            <person name="Crocker A."/>
            <person name="Murante D."/>
            <person name="Hogan D.A."/>
            <person name="Stajich J.E."/>
        </authorList>
    </citation>
    <scope>NUCLEOTIDE SEQUENCE</scope>
    <source>
        <strain evidence="2">Ex8</strain>
    </source>
</reference>
<feature type="region of interest" description="Disordered" evidence="1">
    <location>
        <begin position="1"/>
        <end position="28"/>
    </location>
</feature>
<name>A0AAN6IXB0_EXODE</name>
<protein>
    <submittedName>
        <fullName evidence="2">Uncharacterized protein</fullName>
    </submittedName>
</protein>
<dbReference type="Proteomes" id="UP001161757">
    <property type="component" value="Unassembled WGS sequence"/>
</dbReference>
<evidence type="ECO:0000313" key="3">
    <source>
        <dbReference type="Proteomes" id="UP001161757"/>
    </source>
</evidence>
<accession>A0AAN6IXB0</accession>